<dbReference type="SUPFAM" id="SSF54001">
    <property type="entry name" value="Cysteine proteinases"/>
    <property type="match status" value="1"/>
</dbReference>
<dbReference type="InterPro" id="IPR013780">
    <property type="entry name" value="Glyco_hydro_b"/>
</dbReference>
<dbReference type="Gene3D" id="3.90.70.10">
    <property type="entry name" value="Cysteine proteinases"/>
    <property type="match status" value="1"/>
</dbReference>
<reference evidence="4 5" key="1">
    <citation type="journal article" date="2018" name="BMC Genomics">
        <title>Genomic comparison of Trypanosoma conorhini and Trypanosoma rangeli to Trypanosoma cruzi strains of high and low virulence.</title>
        <authorList>
            <person name="Bradwell K.R."/>
            <person name="Koparde V.N."/>
            <person name="Matveyev A.V."/>
            <person name="Serrano M.G."/>
            <person name="Alves J.M."/>
            <person name="Parikh H."/>
            <person name="Huang B."/>
            <person name="Lee V."/>
            <person name="Espinosa-Alvarez O."/>
            <person name="Ortiz P.A."/>
            <person name="Costa-Martins A.G."/>
            <person name="Teixeira M.M."/>
            <person name="Buck G.A."/>
        </authorList>
    </citation>
    <scope>NUCLEOTIDE SEQUENCE [LARGE SCALE GENOMIC DNA]</scope>
    <source>
        <strain evidence="4 5">025E</strain>
    </source>
</reference>
<dbReference type="GO" id="GO:0006508">
    <property type="term" value="P:proteolysis"/>
    <property type="evidence" value="ECO:0007669"/>
    <property type="project" value="InterPro"/>
</dbReference>
<evidence type="ECO:0000313" key="5">
    <source>
        <dbReference type="Proteomes" id="UP000284403"/>
    </source>
</evidence>
<dbReference type="CDD" id="cd00044">
    <property type="entry name" value="CysPc"/>
    <property type="match status" value="1"/>
</dbReference>
<evidence type="ECO:0000313" key="4">
    <source>
        <dbReference type="EMBL" id="RNF20121.1"/>
    </source>
</evidence>
<sequence>MSNYGLRDGNMKTDSFFGTADEFDEGTVADCNTFSEYRYGRPVYEGTSTACFDNGLLYRVIEERHGGRWSFYNDTPNCIMRVEVNFKPGSEVKALGNTSLKKESDGSSVCTVSVHPLETELFIEGSPGGYTSNIKAEGLTDEYLVDLVVEDKETIDKETYDLYQLVGKDASSDEAVKACLANKVKFVDFAFPPEQQSIQIGSLMKMKMIPLERPCMYLSYENAKQVRLFRSGVHPNNIDEGDLGDSWFIGAVAALAEFPDRVRDIFRHPVSIAEGKKERELGIYRVTFNKNGWWLNVIVDDYLPCAGGRPKFARSKHDPMEMWVSILEKAYAKIHGGYGFIIAGDPLHALQDISGYPCSSFNNALAEARVTGGEELFEHFLQYSRLGYLVIFVAPTREALKSAAGGRDESAYEATGLRAGHVYSVLKIVHFPEYNLRLLQFRNPWFNEGDATWSGIWKKGDKKWDEYAEVRAACDYSEGDGSIFYLEWPEAVEYFMGCGVSFIQHPMYDFRIRGCFMQNVPTTCLEISVTTPVILCLLLSQDDMRGTDKREYAPLMISVAHGCGAVTPMRVDLNSGFDTDHPSPEYAFFQTRESSMFYEFVPESSPYLVVPRSMSTYPILPYVLGLRSPIEVGTKNSQVRVLFRALSPSCGVFDNRRNFDASTVPCQAEFQVMDPEQFFPDIYAGTVLQVE</sequence>
<dbReference type="PRINTS" id="PR00704">
    <property type="entry name" value="CALPAIN"/>
</dbReference>
<gene>
    <name evidence="4" type="ORF">Tco025E_03866</name>
</gene>
<dbReference type="Gene3D" id="2.60.40.1180">
    <property type="entry name" value="Golgi alpha-mannosidase II"/>
    <property type="match status" value="1"/>
</dbReference>
<dbReference type="RefSeq" id="XP_029229085.1">
    <property type="nucleotide sequence ID" value="XM_029370783.1"/>
</dbReference>
<dbReference type="PANTHER" id="PTHR10183">
    <property type="entry name" value="CALPAIN"/>
    <property type="match status" value="1"/>
</dbReference>
<dbReference type="Proteomes" id="UP000284403">
    <property type="component" value="Unassembled WGS sequence"/>
</dbReference>
<organism evidence="4 5">
    <name type="scientific">Trypanosoma conorhini</name>
    <dbReference type="NCBI Taxonomy" id="83891"/>
    <lineage>
        <taxon>Eukaryota</taxon>
        <taxon>Discoba</taxon>
        <taxon>Euglenozoa</taxon>
        <taxon>Kinetoplastea</taxon>
        <taxon>Metakinetoplastina</taxon>
        <taxon>Trypanosomatida</taxon>
        <taxon>Trypanosomatidae</taxon>
        <taxon>Trypanosoma</taxon>
    </lineage>
</organism>
<proteinExistence type="predicted"/>
<feature type="domain" description="Calpain catalytic" evidence="3">
    <location>
        <begin position="185"/>
        <end position="495"/>
    </location>
</feature>
<dbReference type="SUPFAM" id="SSF101601">
    <property type="entry name" value="Smp-1-like"/>
    <property type="match status" value="1"/>
</dbReference>
<dbReference type="InterPro" id="IPR022684">
    <property type="entry name" value="Calpain_cysteine_protease"/>
</dbReference>
<dbReference type="Pfam" id="PF09149">
    <property type="entry name" value="DUF1935"/>
    <property type="match status" value="1"/>
</dbReference>
<comment type="caution">
    <text evidence="2">Lacks conserved residue(s) required for the propagation of feature annotation.</text>
</comment>
<dbReference type="AlphaFoldDB" id="A0A422PQZ0"/>
<evidence type="ECO:0000256" key="2">
    <source>
        <dbReference type="PROSITE-ProRule" id="PRU00239"/>
    </source>
</evidence>
<dbReference type="InterPro" id="IPR038765">
    <property type="entry name" value="Papain-like_cys_pep_sf"/>
</dbReference>
<dbReference type="GO" id="GO:0004198">
    <property type="term" value="F:calcium-dependent cysteine-type endopeptidase activity"/>
    <property type="evidence" value="ECO:0007669"/>
    <property type="project" value="InterPro"/>
</dbReference>
<dbReference type="SMART" id="SM00230">
    <property type="entry name" value="CysPc"/>
    <property type="match status" value="1"/>
</dbReference>
<evidence type="ECO:0000256" key="1">
    <source>
        <dbReference type="PIRSR" id="PIRSR622684-1"/>
    </source>
</evidence>
<dbReference type="InterPro" id="IPR015232">
    <property type="entry name" value="DUF1935"/>
</dbReference>
<accession>A0A422PQZ0</accession>
<evidence type="ECO:0000259" key="3">
    <source>
        <dbReference type="PROSITE" id="PS50203"/>
    </source>
</evidence>
<comment type="caution">
    <text evidence="4">The sequence shown here is derived from an EMBL/GenBank/DDBJ whole genome shotgun (WGS) entry which is preliminary data.</text>
</comment>
<dbReference type="GeneID" id="40317477"/>
<dbReference type="PANTHER" id="PTHR10183:SF423">
    <property type="entry name" value="LEUCINE-RICH REPEAT PROTEIN (LRRP)"/>
    <property type="match status" value="1"/>
</dbReference>
<dbReference type="EMBL" id="MKKU01000187">
    <property type="protein sequence ID" value="RNF20121.1"/>
    <property type="molecule type" value="Genomic_DNA"/>
</dbReference>
<dbReference type="OrthoDB" id="268518at2759"/>
<dbReference type="PROSITE" id="PS50203">
    <property type="entry name" value="CALPAIN_CAT"/>
    <property type="match status" value="1"/>
</dbReference>
<protein>
    <submittedName>
        <fullName evidence="4">Calpain-like cysteine peptidase</fullName>
    </submittedName>
</protein>
<name>A0A422PQZ0_9TRYP</name>
<dbReference type="Pfam" id="PF00648">
    <property type="entry name" value="Peptidase_C2"/>
    <property type="match status" value="1"/>
</dbReference>
<keyword evidence="5" id="KW-1185">Reference proteome</keyword>
<feature type="active site" evidence="1">
    <location>
        <position position="443"/>
    </location>
</feature>
<dbReference type="InterPro" id="IPR036310">
    <property type="entry name" value="Smp-1-like_sf"/>
</dbReference>
<dbReference type="InterPro" id="IPR001300">
    <property type="entry name" value="Peptidase_C2_calpain_cat"/>
</dbReference>
<feature type="active site" evidence="1">
    <location>
        <position position="421"/>
    </location>
</feature>